<keyword evidence="2" id="KW-1185">Reference proteome</keyword>
<accession>A0A1J4MWT9</accession>
<dbReference type="InterPro" id="IPR046646">
    <property type="entry name" value="DUF6758"/>
</dbReference>
<dbReference type="EMBL" id="JZDQ02000053">
    <property type="protein sequence ID" value="OIJ23830.1"/>
    <property type="molecule type" value="Genomic_DNA"/>
</dbReference>
<comment type="caution">
    <text evidence="1">The sequence shown here is derived from an EMBL/GenBank/DDBJ whole genome shotgun (WGS) entry which is preliminary data.</text>
</comment>
<name>A0A1J4MWT9_9ACTN</name>
<dbReference type="RefSeq" id="WP_052693356.1">
    <property type="nucleotide sequence ID" value="NZ_JZDQ02000053.1"/>
</dbReference>
<sequence>MALAVGCPRCATPVANIGAGGSRSCPEHGVVTPVWHTDVASYEDLVQILALAGDVPTYVPWPVESGWSIADLAVVGDENRGSATLVTLTGDTLDDGPVEMTIVTEEAGVGLGARCARTHGPDPGIDACTGPPTTRVRVAGQLVPLWPITQWTNGAEEWERSVVVGEAAGRWLWLIFRPATAMLMLQDGWHLRQVGDLGVQMVELPFGKPSGSWWKSP</sequence>
<dbReference type="OrthoDB" id="5179979at2"/>
<dbReference type="Pfam" id="PF20544">
    <property type="entry name" value="DUF6758"/>
    <property type="match status" value="1"/>
</dbReference>
<dbReference type="STRING" id="1844.UG56_025890"/>
<evidence type="ECO:0000313" key="2">
    <source>
        <dbReference type="Proteomes" id="UP000033772"/>
    </source>
</evidence>
<proteinExistence type="predicted"/>
<evidence type="ECO:0000313" key="1">
    <source>
        <dbReference type="EMBL" id="OIJ23830.1"/>
    </source>
</evidence>
<dbReference type="AlphaFoldDB" id="A0A1J4MWT9"/>
<organism evidence="1 2">
    <name type="scientific">Nocardioides luteus</name>
    <dbReference type="NCBI Taxonomy" id="1844"/>
    <lineage>
        <taxon>Bacteria</taxon>
        <taxon>Bacillati</taxon>
        <taxon>Actinomycetota</taxon>
        <taxon>Actinomycetes</taxon>
        <taxon>Propionibacteriales</taxon>
        <taxon>Nocardioidaceae</taxon>
        <taxon>Nocardioides</taxon>
    </lineage>
</organism>
<reference evidence="1" key="1">
    <citation type="submission" date="2016-10" db="EMBL/GenBank/DDBJ databases">
        <title>Draft Genome Sequence of Nocardioides luteus Strain BAFB, an Alkane-Degrading Bacterium Isolated from JP-7 Polluted Soil.</title>
        <authorList>
            <person name="Brown L."/>
            <person name="Ruiz O.N."/>
            <person name="Gunasekera T."/>
        </authorList>
    </citation>
    <scope>NUCLEOTIDE SEQUENCE [LARGE SCALE GENOMIC DNA]</scope>
    <source>
        <strain evidence="1">BAFB</strain>
    </source>
</reference>
<protein>
    <submittedName>
        <fullName evidence="1">Uncharacterized protein</fullName>
    </submittedName>
</protein>
<gene>
    <name evidence="1" type="ORF">UG56_025890</name>
</gene>
<dbReference type="Proteomes" id="UP000033772">
    <property type="component" value="Unassembled WGS sequence"/>
</dbReference>